<sequence length="204" mass="22584">MDRQEYLNQISAVNRPAKKPKSGIFASKFFWAGVIGAAALVFILIIGAILGGGKTSDKEKLFALILHIDNTTEVIGEYQSNVKSSDLRSYSASLNGVLSNTSKDLTNYAAEKYNFKAKDVDKNIVEEETTSKDGLKSELFEAKINGVLDRIYAHKMAYEISLITTREAQLIRSAGNETLKQALTTSYNSLDNLYSKFNDFSETN</sequence>
<dbReference type="Proteomes" id="UP001191019">
    <property type="component" value="Unassembled WGS sequence"/>
</dbReference>
<gene>
    <name evidence="2" type="ORF">G3RUM_00498</name>
</gene>
<dbReference type="RefSeq" id="WP_129735058.1">
    <property type="nucleotide sequence ID" value="NZ_PRLM01000005.1"/>
</dbReference>
<evidence type="ECO:0008006" key="4">
    <source>
        <dbReference type="Google" id="ProtNLM"/>
    </source>
</evidence>
<name>A0ABY0FLJ4_9BACT</name>
<evidence type="ECO:0000313" key="2">
    <source>
        <dbReference type="EMBL" id="RYC74632.1"/>
    </source>
</evidence>
<comment type="caution">
    <text evidence="2">The sequence shown here is derived from an EMBL/GenBank/DDBJ whole genome shotgun (WGS) entry which is preliminary data.</text>
</comment>
<organism evidence="2 3">
    <name type="scientific">Candidatus Nanosyncoccus alces</name>
    <dbReference type="NCBI Taxonomy" id="2171997"/>
    <lineage>
        <taxon>Bacteria</taxon>
        <taxon>Candidatus Saccharimonadota</taxon>
        <taxon>Candidatus Nanosyncoccalia</taxon>
        <taxon>Candidatus Nanosyncoccales</taxon>
        <taxon>Candidatus Nanosyncoccaceae</taxon>
        <taxon>Candidatus Nanosyncoccus</taxon>
    </lineage>
</organism>
<reference evidence="2 3" key="2">
    <citation type="journal article" date="2020" name="Cell Rep.">
        <title>Acquisition and Adaptation of Ultra-small Parasitic Reduced Genome Bacteria to Mammalian Hosts.</title>
        <authorList>
            <person name="McLean J.S."/>
            <person name="Bor B."/>
            <person name="Kerns K.A."/>
            <person name="Liu Q."/>
            <person name="To T.T."/>
            <person name="Solden L."/>
            <person name="Hendrickson E.L."/>
            <person name="Wrighton K."/>
            <person name="Shi W."/>
            <person name="He X."/>
        </authorList>
    </citation>
    <scope>NUCLEOTIDE SEQUENCE [LARGE SCALE GENOMIC DNA]</scope>
    <source>
        <strain evidence="2 3">TM7_G3_2_Rum_HOT_351B</strain>
    </source>
</reference>
<feature type="transmembrane region" description="Helical" evidence="1">
    <location>
        <begin position="29"/>
        <end position="50"/>
    </location>
</feature>
<keyword evidence="1" id="KW-0812">Transmembrane</keyword>
<keyword evidence="1" id="KW-1133">Transmembrane helix</keyword>
<evidence type="ECO:0000256" key="1">
    <source>
        <dbReference type="SAM" id="Phobius"/>
    </source>
</evidence>
<accession>A0ABY0FLJ4</accession>
<proteinExistence type="predicted"/>
<dbReference type="EMBL" id="PRLM01000005">
    <property type="protein sequence ID" value="RYC74632.1"/>
    <property type="molecule type" value="Genomic_DNA"/>
</dbReference>
<evidence type="ECO:0000313" key="3">
    <source>
        <dbReference type="Proteomes" id="UP001191019"/>
    </source>
</evidence>
<protein>
    <recommendedName>
        <fullName evidence="4">DUF5667 domain-containing protein</fullName>
    </recommendedName>
</protein>
<keyword evidence="3" id="KW-1185">Reference proteome</keyword>
<keyword evidence="1" id="KW-0472">Membrane</keyword>
<reference evidence="2 3" key="1">
    <citation type="journal article" date="2018" name="bioRxiv">
        <title>Evidence of independent acquisition and adaption of ultra-small bacteria to human hosts across the highly diverse yet reduced genomes of the phylum Saccharibacteria.</title>
        <authorList>
            <person name="McLean J.S."/>
            <person name="Bor B."/>
            <person name="To T.T."/>
            <person name="Liu Q."/>
            <person name="Kearns K.A."/>
            <person name="Solden L.M."/>
            <person name="Wrighton K.C."/>
            <person name="He X."/>
            <person name="Shi W."/>
        </authorList>
    </citation>
    <scope>NUCLEOTIDE SEQUENCE [LARGE SCALE GENOMIC DNA]</scope>
    <source>
        <strain evidence="2 3">TM7_G3_2_Rum_HOT_351B</strain>
    </source>
</reference>